<reference evidence="1 2" key="1">
    <citation type="submission" date="2019-07" db="EMBL/GenBank/DDBJ databases">
        <title>Whole genome shotgun sequence of Gluconobacter wancherniae NBRC 103581.</title>
        <authorList>
            <person name="Hosoyama A."/>
            <person name="Uohara A."/>
            <person name="Ohji S."/>
            <person name="Ichikawa N."/>
        </authorList>
    </citation>
    <scope>NUCLEOTIDE SEQUENCE [LARGE SCALE GENOMIC DNA]</scope>
    <source>
        <strain evidence="1 2">NBRC 103581</strain>
    </source>
</reference>
<organism evidence="1 2">
    <name type="scientific">Gluconobacter wancherniae NBRC 103581</name>
    <dbReference type="NCBI Taxonomy" id="656744"/>
    <lineage>
        <taxon>Bacteria</taxon>
        <taxon>Pseudomonadati</taxon>
        <taxon>Pseudomonadota</taxon>
        <taxon>Alphaproteobacteria</taxon>
        <taxon>Acetobacterales</taxon>
        <taxon>Acetobacteraceae</taxon>
        <taxon>Gluconobacter</taxon>
    </lineage>
</organism>
<dbReference type="RefSeq" id="WP_146795830.1">
    <property type="nucleotide sequence ID" value="NZ_BARC01000003.1"/>
</dbReference>
<protein>
    <recommendedName>
        <fullName evidence="3">Phage protein</fullName>
    </recommendedName>
</protein>
<sequence>MANPYSIGRDCRITVLWNGSRIDLRDVTSFSAAQETQALRASPLNGVPVEFNMPNGWRGTFQIARANAALDNLIASVEAAYWNAGTVGSGTIYQYVREPDGTTSTWEYTNVSMQLKTDPWQSDHMIHQNVVFFASTRTRIS</sequence>
<evidence type="ECO:0000313" key="2">
    <source>
        <dbReference type="Proteomes" id="UP000321230"/>
    </source>
</evidence>
<accession>A0A511AZX7</accession>
<evidence type="ECO:0008006" key="3">
    <source>
        <dbReference type="Google" id="ProtNLM"/>
    </source>
</evidence>
<comment type="caution">
    <text evidence="1">The sequence shown here is derived from an EMBL/GenBank/DDBJ whole genome shotgun (WGS) entry which is preliminary data.</text>
</comment>
<evidence type="ECO:0000313" key="1">
    <source>
        <dbReference type="EMBL" id="GEK93754.1"/>
    </source>
</evidence>
<proteinExistence type="predicted"/>
<name>A0A511AZX7_9PROT</name>
<keyword evidence="2" id="KW-1185">Reference proteome</keyword>
<dbReference type="EMBL" id="BJUZ01000002">
    <property type="protein sequence ID" value="GEK93754.1"/>
    <property type="molecule type" value="Genomic_DNA"/>
</dbReference>
<gene>
    <name evidence="1" type="ORF">GWA01_15240</name>
</gene>
<dbReference type="AlphaFoldDB" id="A0A511AZX7"/>
<dbReference type="OrthoDB" id="7276777at2"/>
<dbReference type="Proteomes" id="UP000321230">
    <property type="component" value="Unassembled WGS sequence"/>
</dbReference>